<evidence type="ECO:0000313" key="2">
    <source>
        <dbReference type="EMBL" id="CDP21295.1"/>
    </source>
</evidence>
<dbReference type="InterPro" id="IPR015683">
    <property type="entry name" value="Ionotropic_Glu_rcpt"/>
</dbReference>
<dbReference type="OrthoDB" id="1751005at2759"/>
<proteinExistence type="predicted"/>
<evidence type="ECO:0000256" key="1">
    <source>
        <dbReference type="SAM" id="SignalP"/>
    </source>
</evidence>
<dbReference type="Proteomes" id="UP000295252">
    <property type="component" value="Unassembled WGS sequence"/>
</dbReference>
<dbReference type="STRING" id="49390.A0A068VKG4"/>
<evidence type="ECO:0000313" key="3">
    <source>
        <dbReference type="Proteomes" id="UP000295252"/>
    </source>
</evidence>
<keyword evidence="3" id="KW-1185">Reference proteome</keyword>
<feature type="signal peptide" evidence="1">
    <location>
        <begin position="1"/>
        <end position="24"/>
    </location>
</feature>
<gene>
    <name evidence="2" type="ORF">GSCOC_T00004165001</name>
</gene>
<reference evidence="3" key="1">
    <citation type="journal article" date="2014" name="Science">
        <title>The coffee genome provides insight into the convergent evolution of caffeine biosynthesis.</title>
        <authorList>
            <person name="Denoeud F."/>
            <person name="Carretero-Paulet L."/>
            <person name="Dereeper A."/>
            <person name="Droc G."/>
            <person name="Guyot R."/>
            <person name="Pietrella M."/>
            <person name="Zheng C."/>
            <person name="Alberti A."/>
            <person name="Anthony F."/>
            <person name="Aprea G."/>
            <person name="Aury J.M."/>
            <person name="Bento P."/>
            <person name="Bernard M."/>
            <person name="Bocs S."/>
            <person name="Campa C."/>
            <person name="Cenci A."/>
            <person name="Combes M.C."/>
            <person name="Crouzillat D."/>
            <person name="Da Silva C."/>
            <person name="Daddiego L."/>
            <person name="De Bellis F."/>
            <person name="Dussert S."/>
            <person name="Garsmeur O."/>
            <person name="Gayraud T."/>
            <person name="Guignon V."/>
            <person name="Jahn K."/>
            <person name="Jamilloux V."/>
            <person name="Joet T."/>
            <person name="Labadie K."/>
            <person name="Lan T."/>
            <person name="Leclercq J."/>
            <person name="Lepelley M."/>
            <person name="Leroy T."/>
            <person name="Li L.T."/>
            <person name="Librado P."/>
            <person name="Lopez L."/>
            <person name="Munoz A."/>
            <person name="Noel B."/>
            <person name="Pallavicini A."/>
            <person name="Perrotta G."/>
            <person name="Poncet V."/>
            <person name="Pot D."/>
            <person name="Priyono X."/>
            <person name="Rigoreau M."/>
            <person name="Rouard M."/>
            <person name="Rozas J."/>
            <person name="Tranchant-Dubreuil C."/>
            <person name="VanBuren R."/>
            <person name="Zhang Q."/>
            <person name="Andrade A.C."/>
            <person name="Argout X."/>
            <person name="Bertrand B."/>
            <person name="de Kochko A."/>
            <person name="Graziosi G."/>
            <person name="Henry R.J."/>
            <person name="Jayarama X."/>
            <person name="Ming R."/>
            <person name="Nagai C."/>
            <person name="Rounsley S."/>
            <person name="Sankoff D."/>
            <person name="Giuliano G."/>
            <person name="Albert V.A."/>
            <person name="Wincker P."/>
            <person name="Lashermes P."/>
        </authorList>
    </citation>
    <scope>NUCLEOTIDE SEQUENCE [LARGE SCALE GENOMIC DNA]</scope>
    <source>
        <strain evidence="3">cv. DH200-94</strain>
    </source>
</reference>
<keyword evidence="1" id="KW-0732">Signal</keyword>
<protein>
    <submittedName>
        <fullName evidence="2">DH200=94 genomic scaffold, scaffold_3178</fullName>
    </submittedName>
</protein>
<accession>A0A068VKG4</accession>
<sequence length="98" mass="10453">MRRMDTLIGVLSIALLLCFQVCFAKEAAEHITIPVNVGVVLDAQTEIGKMGMKCISMALSDLYASHGSSYKTRLALNRRDSKRSVVGAAAAGSILSIP</sequence>
<dbReference type="Gramene" id="CDP21295">
    <property type="protein sequence ID" value="CDP21295"/>
    <property type="gene ID" value="GSCOC_T00004165001"/>
</dbReference>
<organism evidence="2 3">
    <name type="scientific">Coffea canephora</name>
    <name type="common">Robusta coffee</name>
    <dbReference type="NCBI Taxonomy" id="49390"/>
    <lineage>
        <taxon>Eukaryota</taxon>
        <taxon>Viridiplantae</taxon>
        <taxon>Streptophyta</taxon>
        <taxon>Embryophyta</taxon>
        <taxon>Tracheophyta</taxon>
        <taxon>Spermatophyta</taxon>
        <taxon>Magnoliopsida</taxon>
        <taxon>eudicotyledons</taxon>
        <taxon>Gunneridae</taxon>
        <taxon>Pentapetalae</taxon>
        <taxon>asterids</taxon>
        <taxon>lamiids</taxon>
        <taxon>Gentianales</taxon>
        <taxon>Rubiaceae</taxon>
        <taxon>Ixoroideae</taxon>
        <taxon>Gardenieae complex</taxon>
        <taxon>Bertiereae - Coffeeae clade</taxon>
        <taxon>Coffeeae</taxon>
        <taxon>Coffea</taxon>
    </lineage>
</organism>
<dbReference type="PhylomeDB" id="A0A068VKG4"/>
<dbReference type="PANTHER" id="PTHR34836">
    <property type="entry name" value="OS06G0188250 PROTEIN"/>
    <property type="match status" value="1"/>
</dbReference>
<dbReference type="PANTHER" id="PTHR34836:SF1">
    <property type="entry name" value="OS09G0428600 PROTEIN"/>
    <property type="match status" value="1"/>
</dbReference>
<dbReference type="InParanoid" id="A0A068VKG4"/>
<dbReference type="AlphaFoldDB" id="A0A068VKG4"/>
<dbReference type="EMBL" id="HG742262">
    <property type="protein sequence ID" value="CDP21295.1"/>
    <property type="molecule type" value="Genomic_DNA"/>
</dbReference>
<feature type="chain" id="PRO_5001658751" evidence="1">
    <location>
        <begin position="25"/>
        <end position="98"/>
    </location>
</feature>
<name>A0A068VKG4_COFCA</name>